<evidence type="ECO:0000313" key="4">
    <source>
        <dbReference type="Proteomes" id="UP000006028"/>
    </source>
</evidence>
<dbReference type="OrthoDB" id="2082555at2"/>
<dbReference type="STRING" id="748224.HMPREF9436_01223"/>
<dbReference type="RefSeq" id="WP_005941051.1">
    <property type="nucleotide sequence ID" value="NZ_GL538306.1"/>
</dbReference>
<evidence type="ECO:0000259" key="2">
    <source>
        <dbReference type="Pfam" id="PF07331"/>
    </source>
</evidence>
<evidence type="ECO:0000313" key="3">
    <source>
        <dbReference type="EMBL" id="EFQ07262.1"/>
    </source>
</evidence>
<gene>
    <name evidence="3" type="ORF">HMPREF9436_01223</name>
</gene>
<feature type="domain" description="DUF1468" evidence="2">
    <location>
        <begin position="15"/>
        <end position="170"/>
    </location>
</feature>
<dbReference type="EMBL" id="AECU01000102">
    <property type="protein sequence ID" value="EFQ07262.1"/>
    <property type="molecule type" value="Genomic_DNA"/>
</dbReference>
<keyword evidence="1" id="KW-0812">Transmembrane</keyword>
<reference evidence="3 4" key="1">
    <citation type="submission" date="2010-08" db="EMBL/GenBank/DDBJ databases">
        <authorList>
            <person name="Weinstock G."/>
            <person name="Sodergren E."/>
            <person name="Clifton S."/>
            <person name="Fulton L."/>
            <person name="Fulton B."/>
            <person name="Courtney L."/>
            <person name="Fronick C."/>
            <person name="Harrison M."/>
            <person name="Strong C."/>
            <person name="Farmer C."/>
            <person name="Delahaunty K."/>
            <person name="Markovic C."/>
            <person name="Hall O."/>
            <person name="Minx P."/>
            <person name="Tomlinson C."/>
            <person name="Mitreva M."/>
            <person name="Hou S."/>
            <person name="Chen J."/>
            <person name="Wollam A."/>
            <person name="Pepin K.H."/>
            <person name="Johnson M."/>
            <person name="Bhonagiri V."/>
            <person name="Zhang X."/>
            <person name="Suruliraj S."/>
            <person name="Warren W."/>
            <person name="Chinwalla A."/>
            <person name="Mardis E.R."/>
            <person name="Wilson R.K."/>
        </authorList>
    </citation>
    <scope>NUCLEOTIDE SEQUENCE [LARGE SCALE GENOMIC DNA]</scope>
    <source>
        <strain evidence="3 4">KLE1255</strain>
    </source>
</reference>
<dbReference type="HOGENOM" id="CLU_110735_5_2_9"/>
<organism evidence="3 4">
    <name type="scientific">Faecalibacterium cf. prausnitzii KLE1255</name>
    <dbReference type="NCBI Taxonomy" id="748224"/>
    <lineage>
        <taxon>Bacteria</taxon>
        <taxon>Bacillati</taxon>
        <taxon>Bacillota</taxon>
        <taxon>Clostridia</taxon>
        <taxon>Eubacteriales</taxon>
        <taxon>Oscillospiraceae</taxon>
        <taxon>Faecalibacterium</taxon>
    </lineage>
</organism>
<accession>E2ZHT4</accession>
<name>E2ZHT4_9FIRM</name>
<protein>
    <recommendedName>
        <fullName evidence="2">DUF1468 domain-containing protein</fullName>
    </recommendedName>
</protein>
<dbReference type="BioCyc" id="FCF748224-HMP:GTSS-2924-MONOMER"/>
<feature type="transmembrane region" description="Helical" evidence="1">
    <location>
        <begin position="12"/>
        <end position="32"/>
    </location>
</feature>
<keyword evidence="1" id="KW-1133">Transmembrane helix</keyword>
<feature type="transmembrane region" description="Helical" evidence="1">
    <location>
        <begin position="142"/>
        <end position="161"/>
    </location>
</feature>
<evidence type="ECO:0000256" key="1">
    <source>
        <dbReference type="SAM" id="Phobius"/>
    </source>
</evidence>
<comment type="caution">
    <text evidence="3">The sequence shown here is derived from an EMBL/GenBank/DDBJ whole genome shotgun (WGS) entry which is preliminary data.</text>
</comment>
<dbReference type="AlphaFoldDB" id="E2ZHT4"/>
<dbReference type="eggNOG" id="ENOG50339M2">
    <property type="taxonomic scope" value="Bacteria"/>
</dbReference>
<dbReference type="Proteomes" id="UP000006028">
    <property type="component" value="Unassembled WGS sequence"/>
</dbReference>
<dbReference type="InterPro" id="IPR009936">
    <property type="entry name" value="DUF1468"/>
</dbReference>
<feature type="transmembrane region" description="Helical" evidence="1">
    <location>
        <begin position="105"/>
        <end position="130"/>
    </location>
</feature>
<dbReference type="Pfam" id="PF07331">
    <property type="entry name" value="TctB"/>
    <property type="match status" value="1"/>
</dbReference>
<feature type="transmembrane region" description="Helical" evidence="1">
    <location>
        <begin position="52"/>
        <end position="69"/>
    </location>
</feature>
<proteinExistence type="predicted"/>
<keyword evidence="1" id="KW-0472">Membrane</keyword>
<sequence length="178" mass="19641">MKYEKYKKGQNDLFSGIVLGGFAIAYLIGAAMIKIPKMLSASLLNASSVPKLWGVLLLILGIVLIVRGLRTMKAEKAAGNAPEKKSTSEAVKGFWADNRAVVEMFVVLLVYIALIQPVGFLISTFLFLFAEFNILTYKEDRKLGFSIIFALVCAVGIYVMFKYGFKMPLPQGILKGIF</sequence>